<feature type="transmembrane region" description="Helical" evidence="5">
    <location>
        <begin position="65"/>
        <end position="83"/>
    </location>
</feature>
<feature type="transmembrane region" description="Helical" evidence="5">
    <location>
        <begin position="132"/>
        <end position="149"/>
    </location>
</feature>
<evidence type="ECO:0000256" key="1">
    <source>
        <dbReference type="ARBA" id="ARBA00004141"/>
    </source>
</evidence>
<dbReference type="KEGG" id="pas:Pars_0283"/>
<dbReference type="PROSITE" id="PS50928">
    <property type="entry name" value="ABC_TM1"/>
    <property type="match status" value="2"/>
</dbReference>
<feature type="domain" description="ABC transmembrane type-1" evidence="6">
    <location>
        <begin position="280"/>
        <end position="456"/>
    </location>
</feature>
<evidence type="ECO:0000256" key="2">
    <source>
        <dbReference type="ARBA" id="ARBA00022692"/>
    </source>
</evidence>
<feature type="transmembrane region" description="Helical" evidence="5">
    <location>
        <begin position="346"/>
        <end position="365"/>
    </location>
</feature>
<evidence type="ECO:0000256" key="4">
    <source>
        <dbReference type="ARBA" id="ARBA00023136"/>
    </source>
</evidence>
<feature type="transmembrane region" description="Helical" evidence="5">
    <location>
        <begin position="277"/>
        <end position="302"/>
    </location>
</feature>
<feature type="transmembrane region" description="Helical" evidence="5">
    <location>
        <begin position="233"/>
        <end position="257"/>
    </location>
</feature>
<feature type="transmembrane region" description="Helical" evidence="5">
    <location>
        <begin position="90"/>
        <end position="112"/>
    </location>
</feature>
<dbReference type="PANTHER" id="PTHR42744:SF1">
    <property type="entry name" value="BINDING-PROTEIN-DEPENDENT TRANSPORT SYSTEMS INNER MEMBRANE COMPONENT"/>
    <property type="match status" value="1"/>
</dbReference>
<feature type="transmembrane region" description="Helical" evidence="5">
    <location>
        <begin position="386"/>
        <end position="406"/>
    </location>
</feature>
<protein>
    <submittedName>
        <fullName evidence="7">Binding-protein-dependent transport systems inner membrane component</fullName>
    </submittedName>
</protein>
<evidence type="ECO:0000259" key="6">
    <source>
        <dbReference type="PROSITE" id="PS50928"/>
    </source>
</evidence>
<reference evidence="7 8" key="1">
    <citation type="submission" date="2007-04" db="EMBL/GenBank/DDBJ databases">
        <title>Complete sequence of Pyrobaculum arsenaticum DSM 13514.</title>
        <authorList>
            <consortium name="US DOE Joint Genome Institute"/>
            <person name="Copeland A."/>
            <person name="Lucas S."/>
            <person name="Lapidus A."/>
            <person name="Barry K."/>
            <person name="Glavina del Rio T."/>
            <person name="Dalin E."/>
            <person name="Tice H."/>
            <person name="Pitluck S."/>
            <person name="Chain P."/>
            <person name="Malfatti S."/>
            <person name="Shin M."/>
            <person name="Vergez L."/>
            <person name="Schmutz J."/>
            <person name="Larimer F."/>
            <person name="Land M."/>
            <person name="Hauser L."/>
            <person name="Kyrpides N."/>
            <person name="Mikhailova N."/>
            <person name="Cozen A.E."/>
            <person name="Fitz-Gibbon S.T."/>
            <person name="House C.H."/>
            <person name="Saltikov C."/>
            <person name="Lowe T.M."/>
            <person name="Richardson P."/>
        </authorList>
    </citation>
    <scope>NUCLEOTIDE SEQUENCE [LARGE SCALE GENOMIC DNA]</scope>
    <source>
        <strain evidence="8">ATCC 700994 / DSM 13514 / JCM 11321 / PZ6</strain>
    </source>
</reference>
<feature type="domain" description="ABC transmembrane type-1" evidence="6">
    <location>
        <begin position="21"/>
        <end position="210"/>
    </location>
</feature>
<dbReference type="InterPro" id="IPR000515">
    <property type="entry name" value="MetI-like"/>
</dbReference>
<dbReference type="InterPro" id="IPR035906">
    <property type="entry name" value="MetI-like_sf"/>
</dbReference>
<name>A4WHM9_PYRAR</name>
<feature type="transmembrane region" description="Helical" evidence="5">
    <location>
        <begin position="435"/>
        <end position="457"/>
    </location>
</feature>
<dbReference type="PANTHER" id="PTHR42744">
    <property type="entry name" value="BINDING-PROTEIN-DEPENDENT TRANSPORT SYSTEMS INNER MEMBRANE COMPONENT"/>
    <property type="match status" value="1"/>
</dbReference>
<sequence>MRTLSAQHGVAEAVILSLLALLATFGRMAVALLLTVAVAYAIGYAMFRSRRVETFMLPLLDVLQSVPILGFFPLALYFFIALLPAAGAELAAIFLIFTSMAWNIIFSVYQSFKTLPRELLDMSRVYLNERLALAHVFIPAALRGVYYNIPISWANAFFFITASEVITLGTEIKLFGIGSLVVKWFDEGDVSSALVGIAVGIAANVVLYLTLWRRLMSQVPQPPDKLAEAAGPWLKYGGYFLAAFAIILLGFVLYTALGSTNAVLAISRLPGSFVEALAAAPFTLVRVLATLAISALVALLTLHAVVRAPRLEAGVLLGVLLISSVPAVFLYPLLGALVRGEALSVTLLLPGAVVYTVLNAVAAWRDVPQDLVKAYQIRGRLYLTQVLIPASMPYLITGLLTAWGGAWNASIVAEPLANVHGLGGLTTQAADRGDISLLVATVATMTLIVVAVNRVVWRRLYEEAAKWR</sequence>
<dbReference type="SUPFAM" id="SSF161098">
    <property type="entry name" value="MetI-like"/>
    <property type="match status" value="2"/>
</dbReference>
<keyword evidence="5" id="KW-0813">Transport</keyword>
<dbReference type="HOGENOM" id="CLU_036171_2_0_2"/>
<dbReference type="AlphaFoldDB" id="A4WHM9"/>
<dbReference type="PhylomeDB" id="A4WHM9"/>
<dbReference type="STRING" id="340102.Pars_0283"/>
<dbReference type="GO" id="GO:0055085">
    <property type="term" value="P:transmembrane transport"/>
    <property type="evidence" value="ECO:0007669"/>
    <property type="project" value="InterPro"/>
</dbReference>
<evidence type="ECO:0000256" key="3">
    <source>
        <dbReference type="ARBA" id="ARBA00022989"/>
    </source>
</evidence>
<keyword evidence="4 5" id="KW-0472">Membrane</keyword>
<gene>
    <name evidence="7" type="ordered locus">Pars_0283</name>
</gene>
<accession>A4WHM9</accession>
<dbReference type="Gene3D" id="1.10.3720.10">
    <property type="entry name" value="MetI-like"/>
    <property type="match status" value="2"/>
</dbReference>
<evidence type="ECO:0000313" key="7">
    <source>
        <dbReference type="EMBL" id="ABP49896.1"/>
    </source>
</evidence>
<organism evidence="7 8">
    <name type="scientific">Pyrobaculum arsenaticum (strain DSM 13514 / JCM 11321 / PZ6)</name>
    <dbReference type="NCBI Taxonomy" id="340102"/>
    <lineage>
        <taxon>Archaea</taxon>
        <taxon>Thermoproteota</taxon>
        <taxon>Thermoprotei</taxon>
        <taxon>Thermoproteales</taxon>
        <taxon>Thermoproteaceae</taxon>
        <taxon>Pyrobaculum</taxon>
    </lineage>
</organism>
<proteinExistence type="inferred from homology"/>
<feature type="transmembrane region" description="Helical" evidence="5">
    <location>
        <begin position="193"/>
        <end position="212"/>
    </location>
</feature>
<comment type="similarity">
    <text evidence="5">Belongs to the binding-protein-dependent transport system permease family.</text>
</comment>
<dbReference type="EMBL" id="CP000660">
    <property type="protein sequence ID" value="ABP49896.1"/>
    <property type="molecule type" value="Genomic_DNA"/>
</dbReference>
<keyword evidence="3 5" id="KW-1133">Transmembrane helix</keyword>
<dbReference type="GO" id="GO:0005886">
    <property type="term" value="C:plasma membrane"/>
    <property type="evidence" value="ECO:0007669"/>
    <property type="project" value="UniProtKB-SubCell"/>
</dbReference>
<dbReference type="Proteomes" id="UP000001567">
    <property type="component" value="Chromosome"/>
</dbReference>
<evidence type="ECO:0000313" key="8">
    <source>
        <dbReference type="Proteomes" id="UP000001567"/>
    </source>
</evidence>
<feature type="transmembrane region" description="Helical" evidence="5">
    <location>
        <begin position="156"/>
        <end position="181"/>
    </location>
</feature>
<feature type="transmembrane region" description="Helical" evidence="5">
    <location>
        <begin position="314"/>
        <end position="334"/>
    </location>
</feature>
<evidence type="ECO:0000256" key="5">
    <source>
        <dbReference type="RuleBase" id="RU363032"/>
    </source>
</evidence>
<dbReference type="Pfam" id="PF00528">
    <property type="entry name" value="BPD_transp_1"/>
    <property type="match status" value="2"/>
</dbReference>
<keyword evidence="2 5" id="KW-0812">Transmembrane</keyword>
<comment type="subcellular location">
    <subcellularLocation>
        <location evidence="5">Cell membrane</location>
        <topology evidence="5">Multi-pass membrane protein</topology>
    </subcellularLocation>
    <subcellularLocation>
        <location evidence="1">Membrane</location>
        <topology evidence="1">Multi-pass membrane protein</topology>
    </subcellularLocation>
</comment>